<evidence type="ECO:0000256" key="3">
    <source>
        <dbReference type="ARBA" id="ARBA00022763"/>
    </source>
</evidence>
<keyword evidence="6" id="KW-0238">DNA-binding</keyword>
<evidence type="ECO:0000256" key="2">
    <source>
        <dbReference type="ARBA" id="ARBA00022670"/>
    </source>
</evidence>
<sequence length="216" mass="24802">MMCHSISILADVNDVMKQFRIDRLLSYTANRYEVVPTESVSAVMMNRKGERLLDEFRWGLMPFWAKDAVCGERDSIFTNTAFERIIKKQRCVLPCSGFYVRVTEGKETQWVKFKMRSGTFGIAGLYDVWRAPSGEEEMRTCMMLMTEANSLVSPYHGKMPAILDEEQAEMWLRPEMKDSRLLRSILRPVDDLLMVANVLSSPAEKMETGSDVSVFV</sequence>
<dbReference type="InterPro" id="IPR036590">
    <property type="entry name" value="SRAP-like"/>
</dbReference>
<comment type="caution">
    <text evidence="9">The sequence shown here is derived from an EMBL/GenBank/DDBJ whole genome shotgun (WGS) entry which is preliminary data.</text>
</comment>
<name>A0ABS4I5Z9_9BACL</name>
<comment type="similarity">
    <text evidence="1 8">Belongs to the SOS response-associated peptidase family.</text>
</comment>
<evidence type="ECO:0000256" key="4">
    <source>
        <dbReference type="ARBA" id="ARBA00022801"/>
    </source>
</evidence>
<keyword evidence="3" id="KW-0227">DNA damage</keyword>
<reference evidence="9 10" key="1">
    <citation type="submission" date="2021-03" db="EMBL/GenBank/DDBJ databases">
        <title>Genomic Encyclopedia of Type Strains, Phase IV (KMG-IV): sequencing the most valuable type-strain genomes for metagenomic binning, comparative biology and taxonomic classification.</title>
        <authorList>
            <person name="Goeker M."/>
        </authorList>
    </citation>
    <scope>NUCLEOTIDE SEQUENCE [LARGE SCALE GENOMIC DNA]</scope>
    <source>
        <strain evidence="9 10">DSM 24950</strain>
    </source>
</reference>
<keyword evidence="4 8" id="KW-0378">Hydrolase</keyword>
<dbReference type="SUPFAM" id="SSF143081">
    <property type="entry name" value="BB1717-like"/>
    <property type="match status" value="1"/>
</dbReference>
<keyword evidence="2 8" id="KW-0645">Protease</keyword>
<evidence type="ECO:0000256" key="8">
    <source>
        <dbReference type="RuleBase" id="RU364100"/>
    </source>
</evidence>
<dbReference type="InterPro" id="IPR003738">
    <property type="entry name" value="SRAP"/>
</dbReference>
<organism evidence="9 10">
    <name type="scientific">Paenibacillus aceris</name>
    <dbReference type="NCBI Taxonomy" id="869555"/>
    <lineage>
        <taxon>Bacteria</taxon>
        <taxon>Bacillati</taxon>
        <taxon>Bacillota</taxon>
        <taxon>Bacilli</taxon>
        <taxon>Bacillales</taxon>
        <taxon>Paenibacillaceae</taxon>
        <taxon>Paenibacillus</taxon>
    </lineage>
</organism>
<dbReference type="EC" id="3.4.-.-" evidence="8"/>
<protein>
    <recommendedName>
        <fullName evidence="8">Abasic site processing protein</fullName>
        <ecNumber evidence="8">3.4.-.-</ecNumber>
    </recommendedName>
</protein>
<evidence type="ECO:0000313" key="10">
    <source>
        <dbReference type="Proteomes" id="UP001519344"/>
    </source>
</evidence>
<evidence type="ECO:0000256" key="6">
    <source>
        <dbReference type="ARBA" id="ARBA00023125"/>
    </source>
</evidence>
<gene>
    <name evidence="9" type="ORF">J2Z65_005603</name>
</gene>
<dbReference type="Gene3D" id="3.90.1680.10">
    <property type="entry name" value="SOS response associated peptidase-like"/>
    <property type="match status" value="1"/>
</dbReference>
<accession>A0ABS4I5Z9</accession>
<dbReference type="Pfam" id="PF02586">
    <property type="entry name" value="SRAP"/>
    <property type="match status" value="1"/>
</dbReference>
<keyword evidence="5" id="KW-0190">Covalent protein-DNA linkage</keyword>
<dbReference type="PANTHER" id="PTHR13604">
    <property type="entry name" value="DC12-RELATED"/>
    <property type="match status" value="1"/>
</dbReference>
<evidence type="ECO:0000256" key="5">
    <source>
        <dbReference type="ARBA" id="ARBA00023124"/>
    </source>
</evidence>
<dbReference type="PANTHER" id="PTHR13604:SF0">
    <property type="entry name" value="ABASIC SITE PROCESSING PROTEIN HMCES"/>
    <property type="match status" value="1"/>
</dbReference>
<evidence type="ECO:0000256" key="1">
    <source>
        <dbReference type="ARBA" id="ARBA00008136"/>
    </source>
</evidence>
<dbReference type="Proteomes" id="UP001519344">
    <property type="component" value="Unassembled WGS sequence"/>
</dbReference>
<evidence type="ECO:0000313" key="9">
    <source>
        <dbReference type="EMBL" id="MBP1966344.1"/>
    </source>
</evidence>
<dbReference type="RefSeq" id="WP_167065998.1">
    <property type="nucleotide sequence ID" value="NZ_JAAOZR010000044.1"/>
</dbReference>
<keyword evidence="10" id="KW-1185">Reference proteome</keyword>
<dbReference type="EMBL" id="JAGGKV010000020">
    <property type="protein sequence ID" value="MBP1966344.1"/>
    <property type="molecule type" value="Genomic_DNA"/>
</dbReference>
<keyword evidence="7" id="KW-0456">Lyase</keyword>
<proteinExistence type="inferred from homology"/>
<evidence type="ECO:0000256" key="7">
    <source>
        <dbReference type="ARBA" id="ARBA00023239"/>
    </source>
</evidence>